<dbReference type="Gramene" id="TraesMAC6D03G03653510.1">
    <property type="protein sequence ID" value="TraesMAC6D03G03653510.1"/>
    <property type="gene ID" value="TraesMAC6D03G03653510"/>
</dbReference>
<sequence length="284" mass="30879">MKYMWQSVARVLLLLLVSSGWLEVATARPDQSFHSLNRTLTEEYGAQCYSSSLSVRISRYCDILDESPNSECCDAIFATLGRKDCLCKVVREPNYRSSPISGGDFIVDLYRSCDGGPYISPTAETECEQPGRQAPPTRPPPTPPSPPSARTAEGDLKGLLSFWRKLGWATSSLLLLGLLSFILWNTLTQLAHDTRVRATGWFVSNATNGAETAGDARPPPTWNVITNNIFVCNLGFSQKLKDPGEAMAPANVELSASVSPQGGTPFTSGQADSVEENPESSLLR</sequence>
<feature type="compositionally biased region" description="Pro residues" evidence="1">
    <location>
        <begin position="136"/>
        <end position="147"/>
    </location>
</feature>
<dbReference type="AlphaFoldDB" id="A0A3B6Q9X4"/>
<keyword evidence="2" id="KW-0812">Transmembrane</keyword>
<keyword evidence="2" id="KW-1133">Transmembrane helix</keyword>
<proteinExistence type="predicted"/>
<protein>
    <submittedName>
        <fullName evidence="4">Uncharacterized protein</fullName>
    </submittedName>
</protein>
<evidence type="ECO:0000256" key="1">
    <source>
        <dbReference type="SAM" id="MobiDB-lite"/>
    </source>
</evidence>
<dbReference type="Gramene" id="TraesCS6D02G048200.1">
    <property type="protein sequence ID" value="TraesCS6D02G048200.1"/>
    <property type="gene ID" value="TraesCS6D02G048200"/>
</dbReference>
<feature type="region of interest" description="Disordered" evidence="1">
    <location>
        <begin position="121"/>
        <end position="151"/>
    </location>
</feature>
<dbReference type="Gramene" id="TraesJAG6D03G03646700.1">
    <property type="protein sequence ID" value="TraesJAG6D03G03646700.1"/>
    <property type="gene ID" value="TraesJAG6D03G03646700"/>
</dbReference>
<dbReference type="Gramene" id="TraesWEE_scaffold_045135_01G000100.1">
    <property type="protein sequence ID" value="TraesWEE_scaffold_045135_01G000100.1"/>
    <property type="gene ID" value="TraesWEE_scaffold_045135_01G000100"/>
</dbReference>
<dbReference type="PaxDb" id="4565-Traes_6DS_7732A9607.1"/>
<dbReference type="Gramene" id="TraesPARA_EIv1.0_2215190.1">
    <property type="protein sequence ID" value="TraesPARA_EIv1.0_2215190.1.CDS"/>
    <property type="gene ID" value="TraesPARA_EIv1.0_2215190"/>
</dbReference>
<dbReference type="Gramene" id="TraesLAC6D03G03609450.1">
    <property type="protein sequence ID" value="TraesLAC6D03G03609450.1"/>
    <property type="gene ID" value="TraesLAC6D03G03609450"/>
</dbReference>
<dbReference type="Gramene" id="TraesROB_scaffold_040868_01G000200.1">
    <property type="protein sequence ID" value="TraesROB_scaffold_040868_01G000200.1"/>
    <property type="gene ID" value="TraesROB_scaffold_040868_01G000200"/>
</dbReference>
<keyword evidence="3" id="KW-0732">Signal</keyword>
<feature type="region of interest" description="Disordered" evidence="1">
    <location>
        <begin position="251"/>
        <end position="284"/>
    </location>
</feature>
<evidence type="ECO:0000256" key="2">
    <source>
        <dbReference type="SAM" id="Phobius"/>
    </source>
</evidence>
<accession>A0A3B6Q9X4</accession>
<evidence type="ECO:0000313" key="4">
    <source>
        <dbReference type="EnsemblPlants" id="TraesCS6D02G048200.1"/>
    </source>
</evidence>
<dbReference type="Gramene" id="TraesCLE_scaffold_035835_01G000100.1">
    <property type="protein sequence ID" value="TraesCLE_scaffold_035835_01G000100.1"/>
    <property type="gene ID" value="TraesCLE_scaffold_035835_01G000100"/>
</dbReference>
<dbReference type="Gramene" id="TraesSYM6D03G03599540.1">
    <property type="protein sequence ID" value="TraesSYM6D03G03599540.1"/>
    <property type="gene ID" value="TraesSYM6D03G03599540"/>
</dbReference>
<dbReference type="Gramene" id="TraesCAD_scaffold_135341_01G000100.1">
    <property type="protein sequence ID" value="TraesCAD_scaffold_135341_01G000100.1"/>
    <property type="gene ID" value="TraesCAD_scaffold_135341_01G000100"/>
</dbReference>
<dbReference type="Gramene" id="TraesLDM6D03G03656930.1">
    <property type="protein sequence ID" value="TraesLDM6D03G03656930.1"/>
    <property type="gene ID" value="TraesLDM6D03G03656930"/>
</dbReference>
<evidence type="ECO:0000313" key="5">
    <source>
        <dbReference type="Proteomes" id="UP000019116"/>
    </source>
</evidence>
<dbReference type="Gramene" id="TraesNOR6D03G03694850.1">
    <property type="protein sequence ID" value="TraesNOR6D03G03694850.1"/>
    <property type="gene ID" value="TraesNOR6D03G03694850"/>
</dbReference>
<reference evidence="4" key="1">
    <citation type="submission" date="2018-08" db="EMBL/GenBank/DDBJ databases">
        <authorList>
            <person name="Rossello M."/>
        </authorList>
    </citation>
    <scope>NUCLEOTIDE SEQUENCE [LARGE SCALE GENOMIC DNA]</scope>
    <source>
        <strain evidence="4">cv. Chinese Spring</strain>
    </source>
</reference>
<dbReference type="Proteomes" id="UP000019116">
    <property type="component" value="Chromosome 6D"/>
</dbReference>
<dbReference type="Gramene" id="TraesRN6D0100110700.1">
    <property type="protein sequence ID" value="TraesRN6D0100110700.1"/>
    <property type="gene ID" value="TraesRN6D0100110700"/>
</dbReference>
<organism evidence="4">
    <name type="scientific">Triticum aestivum</name>
    <name type="common">Wheat</name>
    <dbReference type="NCBI Taxonomy" id="4565"/>
    <lineage>
        <taxon>Eukaryota</taxon>
        <taxon>Viridiplantae</taxon>
        <taxon>Streptophyta</taxon>
        <taxon>Embryophyta</taxon>
        <taxon>Tracheophyta</taxon>
        <taxon>Spermatophyta</taxon>
        <taxon>Magnoliopsida</taxon>
        <taxon>Liliopsida</taxon>
        <taxon>Poales</taxon>
        <taxon>Poaceae</taxon>
        <taxon>BOP clade</taxon>
        <taxon>Pooideae</taxon>
        <taxon>Triticodae</taxon>
        <taxon>Triticeae</taxon>
        <taxon>Triticinae</taxon>
        <taxon>Triticum</taxon>
    </lineage>
</organism>
<dbReference type="Gramene" id="TraesCS6D03G0101300.1">
    <property type="protein sequence ID" value="TraesCS6D03G0101300.1.CDS"/>
    <property type="gene ID" value="TraesCS6D03G0101300"/>
</dbReference>
<dbReference type="Gramene" id="TraesJUL6D03G03686390.1">
    <property type="protein sequence ID" value="TraesJUL6D03G03686390.1"/>
    <property type="gene ID" value="TraesJUL6D03G03686390"/>
</dbReference>
<feature type="chain" id="PRO_5043179215" evidence="3">
    <location>
        <begin position="28"/>
        <end position="284"/>
    </location>
</feature>
<dbReference type="Gramene" id="TraesARI6D03G03618870.1">
    <property type="protein sequence ID" value="TraesARI6D03G03618870.1"/>
    <property type="gene ID" value="TraesARI6D03G03618870"/>
</dbReference>
<name>A0A3B6Q9X4_WHEAT</name>
<feature type="compositionally biased region" description="Polar residues" evidence="1">
    <location>
        <begin position="254"/>
        <end position="271"/>
    </location>
</feature>
<reference evidence="4" key="2">
    <citation type="submission" date="2018-10" db="UniProtKB">
        <authorList>
            <consortium name="EnsemblPlants"/>
        </authorList>
    </citation>
    <scope>IDENTIFICATION</scope>
</reference>
<dbReference type="Gramene" id="TraesSTA6D03G03646380.1">
    <property type="protein sequence ID" value="TraesSTA6D03G03646380.1"/>
    <property type="gene ID" value="TraesSTA6D03G03646380"/>
</dbReference>
<keyword evidence="5" id="KW-1185">Reference proteome</keyword>
<feature type="signal peptide" evidence="3">
    <location>
        <begin position="1"/>
        <end position="27"/>
    </location>
</feature>
<feature type="transmembrane region" description="Helical" evidence="2">
    <location>
        <begin position="166"/>
        <end position="187"/>
    </location>
</feature>
<dbReference type="EnsemblPlants" id="TraesCS6D02G048200.1">
    <property type="protein sequence ID" value="TraesCS6D02G048200.1"/>
    <property type="gene ID" value="TraesCS6D02G048200"/>
</dbReference>
<evidence type="ECO:0000256" key="3">
    <source>
        <dbReference type="SAM" id="SignalP"/>
    </source>
</evidence>
<keyword evidence="2" id="KW-0472">Membrane</keyword>